<protein>
    <submittedName>
        <fullName evidence="1">Kinase</fullName>
    </submittedName>
</protein>
<reference evidence="2" key="1">
    <citation type="journal article" date="2019" name="Int. J. Syst. Evol. Microbiol.">
        <title>The Global Catalogue of Microorganisms (GCM) 10K type strain sequencing project: providing services to taxonomists for standard genome sequencing and annotation.</title>
        <authorList>
            <consortium name="The Broad Institute Genomics Platform"/>
            <consortium name="The Broad Institute Genome Sequencing Center for Infectious Disease"/>
            <person name="Wu L."/>
            <person name="Ma J."/>
        </authorList>
    </citation>
    <scope>NUCLEOTIDE SEQUENCE [LARGE SCALE GENOMIC DNA]</scope>
    <source>
        <strain evidence="2">JCM 17938</strain>
    </source>
</reference>
<organism evidence="1 2">
    <name type="scientific">Actinoallomurus liliacearum</name>
    <dbReference type="NCBI Taxonomy" id="1080073"/>
    <lineage>
        <taxon>Bacteria</taxon>
        <taxon>Bacillati</taxon>
        <taxon>Actinomycetota</taxon>
        <taxon>Actinomycetes</taxon>
        <taxon>Streptosporangiales</taxon>
        <taxon>Thermomonosporaceae</taxon>
        <taxon>Actinoallomurus</taxon>
    </lineage>
</organism>
<comment type="caution">
    <text evidence="1">The sequence shown here is derived from an EMBL/GenBank/DDBJ whole genome shotgun (WGS) entry which is preliminary data.</text>
</comment>
<dbReference type="GO" id="GO:0016301">
    <property type="term" value="F:kinase activity"/>
    <property type="evidence" value="ECO:0007669"/>
    <property type="project" value="UniProtKB-KW"/>
</dbReference>
<keyword evidence="1" id="KW-0808">Transferase</keyword>
<keyword evidence="1" id="KW-0418">Kinase</keyword>
<evidence type="ECO:0000313" key="2">
    <source>
        <dbReference type="Proteomes" id="UP001500212"/>
    </source>
</evidence>
<dbReference type="Proteomes" id="UP001500212">
    <property type="component" value="Unassembled WGS sequence"/>
</dbReference>
<proteinExistence type="predicted"/>
<name>A0ABP8TSY4_9ACTN</name>
<dbReference type="InterPro" id="IPR027417">
    <property type="entry name" value="P-loop_NTPase"/>
</dbReference>
<dbReference type="Gene3D" id="3.40.50.300">
    <property type="entry name" value="P-loop containing nucleotide triphosphate hydrolases"/>
    <property type="match status" value="1"/>
</dbReference>
<dbReference type="EMBL" id="BAABHJ010000022">
    <property type="protein sequence ID" value="GAA4613132.1"/>
    <property type="molecule type" value="Genomic_DNA"/>
</dbReference>
<evidence type="ECO:0000313" key="1">
    <source>
        <dbReference type="EMBL" id="GAA4613132.1"/>
    </source>
</evidence>
<dbReference type="Pfam" id="PF13671">
    <property type="entry name" value="AAA_33"/>
    <property type="match status" value="1"/>
</dbReference>
<gene>
    <name evidence="1" type="ORF">GCM10023195_56690</name>
</gene>
<dbReference type="SUPFAM" id="SSF52540">
    <property type="entry name" value="P-loop containing nucleoside triphosphate hydrolases"/>
    <property type="match status" value="1"/>
</dbReference>
<keyword evidence="2" id="KW-1185">Reference proteome</keyword>
<sequence length="209" mass="22851">MTYLTHGEEGAVTWRPRYEGGESRSSYAGAVPKSSSPALIVLRGNSGAGKTTTAHAVRAAYGRGLAIIGQDVVRRQMLREHDVPGGVNIGLIDTITRHTLGAGYHVVLEGILAADRYGPMLQALRRDHPRSAWFYLDASWEETLRRHAGRPQRDEFGAAQMRQWYRPLDLLPDRCETVIAEDSALEATVRRVMREAGLVPGDGGPPAPA</sequence>
<accession>A0ABP8TSY4</accession>